<feature type="transmembrane region" description="Helical" evidence="1">
    <location>
        <begin position="202"/>
        <end position="223"/>
    </location>
</feature>
<organism evidence="2 3">
    <name type="scientific">Cryobacterium arcticum</name>
    <dbReference type="NCBI Taxonomy" id="670052"/>
    <lineage>
        <taxon>Bacteria</taxon>
        <taxon>Bacillati</taxon>
        <taxon>Actinomycetota</taxon>
        <taxon>Actinomycetes</taxon>
        <taxon>Micrococcales</taxon>
        <taxon>Microbacteriaceae</taxon>
        <taxon>Cryobacterium</taxon>
    </lineage>
</organism>
<keyword evidence="1" id="KW-0812">Transmembrane</keyword>
<dbReference type="OrthoDB" id="9809977at2"/>
<feature type="transmembrane region" description="Helical" evidence="1">
    <location>
        <begin position="162"/>
        <end position="182"/>
    </location>
</feature>
<sequence length="239" mass="25982">MSSAAPAEAPIDSLTARQTDRPTPVRRTVGVLRIVLALVVLAAIVTQISDELLHDAFDPAAYFGYFTIQSSLMNVVVLAVGGVLALRLAAEPELLARVRMSTLSYAVITGVVYNLLLRNLPADGSYVGISWPNEVLHVWAPALILLDWLLAPGRPALAWKRIWFALIYPLTWLAYALLRGTFTDWWTYPFLNPGEPGGWPSVLLYILVIAAVIIGISAGAIGLSRLGRREGTRLAPDLA</sequence>
<dbReference type="Proteomes" id="UP000092582">
    <property type="component" value="Chromosome 1"/>
</dbReference>
<feature type="transmembrane region" description="Helical" evidence="1">
    <location>
        <begin position="60"/>
        <end position="86"/>
    </location>
</feature>
<keyword evidence="1" id="KW-1133">Transmembrane helix</keyword>
<evidence type="ECO:0000313" key="3">
    <source>
        <dbReference type="Proteomes" id="UP000092582"/>
    </source>
</evidence>
<dbReference type="InterPro" id="IPR049713">
    <property type="entry name" value="Pr6Pr-like"/>
</dbReference>
<evidence type="ECO:0000256" key="1">
    <source>
        <dbReference type="SAM" id="Phobius"/>
    </source>
</evidence>
<dbReference type="AlphaFoldDB" id="A0A1B1BL58"/>
<name>A0A1B1BL58_9MICO</name>
<dbReference type="NCBIfam" id="NF038065">
    <property type="entry name" value="Pr6Pr"/>
    <property type="match status" value="1"/>
</dbReference>
<reference evidence="2 3" key="1">
    <citation type="submission" date="2016-06" db="EMBL/GenBank/DDBJ databases">
        <title>Genome sequencing of Cryobacterium arcticum PAMC 27867.</title>
        <authorList>
            <person name="Lee J."/>
            <person name="Kim O.-S."/>
        </authorList>
    </citation>
    <scope>NUCLEOTIDE SEQUENCE [LARGE SCALE GENOMIC DNA]</scope>
    <source>
        <strain evidence="2 3">PAMC 27867</strain>
    </source>
</reference>
<dbReference type="KEGG" id="cart:PA27867_2439"/>
<gene>
    <name evidence="2" type="ORF">PA27867_2439</name>
</gene>
<protein>
    <recommendedName>
        <fullName evidence="4">Integral membrane protein</fullName>
    </recommendedName>
</protein>
<evidence type="ECO:0000313" key="2">
    <source>
        <dbReference type="EMBL" id="ANP73387.1"/>
    </source>
</evidence>
<feature type="transmembrane region" description="Helical" evidence="1">
    <location>
        <begin position="98"/>
        <end position="117"/>
    </location>
</feature>
<proteinExistence type="predicted"/>
<evidence type="ECO:0008006" key="4">
    <source>
        <dbReference type="Google" id="ProtNLM"/>
    </source>
</evidence>
<keyword evidence="1" id="KW-0472">Membrane</keyword>
<accession>A0A1B1BL58</accession>
<dbReference type="RefSeq" id="WP_084021095.1">
    <property type="nucleotide sequence ID" value="NZ_CP016282.1"/>
</dbReference>
<keyword evidence="3" id="KW-1185">Reference proteome</keyword>
<feature type="transmembrane region" description="Helical" evidence="1">
    <location>
        <begin position="30"/>
        <end position="48"/>
    </location>
</feature>
<dbReference type="EMBL" id="CP016282">
    <property type="protein sequence ID" value="ANP73387.1"/>
    <property type="molecule type" value="Genomic_DNA"/>
</dbReference>
<dbReference type="STRING" id="670052.PA27867_2439"/>
<feature type="transmembrane region" description="Helical" evidence="1">
    <location>
        <begin position="129"/>
        <end position="150"/>
    </location>
</feature>
<dbReference type="PATRIC" id="fig|670052.7.peg.2505"/>